<feature type="region of interest" description="Disordered" evidence="1">
    <location>
        <begin position="29"/>
        <end position="69"/>
    </location>
</feature>
<comment type="caution">
    <text evidence="3">The sequence shown here is derived from an EMBL/GenBank/DDBJ whole genome shotgun (WGS) entry which is preliminary data.</text>
</comment>
<evidence type="ECO:0000313" key="3">
    <source>
        <dbReference type="EMBL" id="KAA1416986.1"/>
    </source>
</evidence>
<feature type="signal peptide" evidence="2">
    <location>
        <begin position="1"/>
        <end position="23"/>
    </location>
</feature>
<proteinExistence type="predicted"/>
<dbReference type="EMBL" id="VUJV01000006">
    <property type="protein sequence ID" value="KAA1416986.1"/>
    <property type="molecule type" value="Genomic_DNA"/>
</dbReference>
<dbReference type="PROSITE" id="PS51257">
    <property type="entry name" value="PROKAR_LIPOPROTEIN"/>
    <property type="match status" value="1"/>
</dbReference>
<evidence type="ECO:0000313" key="4">
    <source>
        <dbReference type="Proteomes" id="UP000325003"/>
    </source>
</evidence>
<evidence type="ECO:0000256" key="2">
    <source>
        <dbReference type="SAM" id="SignalP"/>
    </source>
</evidence>
<name>A0A5B1L987_9ACTN</name>
<sequence length="326" mass="34366">MKHHWGARLRAVLLATTCALALAACDGKPTSGKAAPPMDAPATPSSTSATPTTDPSIDDPVDDDAPEGEVAILDHGDGDRVLLALQLTEGDHATTTMQMTLTMRAPGVPVPPIPMTMTMSSEVVDVADDVFTVQSVYAGIEIDDAGLPAEMVDPMRSAMSGLDGMSMTFEYGPTGEVLDTDFDLPDDAPPTTRQMLEQLTGSMTEIGMAFPDEPIGEGATWRKVGTTDVSGASMVQTTTYHLDELDGLDYRVSLETTGTLEAPDAGSIVTFANGSMTNTGRFEGSLTQVLPLKASTHGVTRMGMEAAGQRIRMTTTIDIEMTTETD</sequence>
<dbReference type="Proteomes" id="UP000325003">
    <property type="component" value="Unassembled WGS sequence"/>
</dbReference>
<keyword evidence="2" id="KW-0732">Signal</keyword>
<keyword evidence="4" id="KW-1185">Reference proteome</keyword>
<protein>
    <submittedName>
        <fullName evidence="3">Uncharacterized protein</fullName>
    </submittedName>
</protein>
<dbReference type="AlphaFoldDB" id="A0A5B1L987"/>
<evidence type="ECO:0000256" key="1">
    <source>
        <dbReference type="SAM" id="MobiDB-lite"/>
    </source>
</evidence>
<reference evidence="3 4" key="2">
    <citation type="submission" date="2019-09" db="EMBL/GenBank/DDBJ databases">
        <authorList>
            <person name="Jin C."/>
        </authorList>
    </citation>
    <scope>NUCLEOTIDE SEQUENCE [LARGE SCALE GENOMIC DNA]</scope>
    <source>
        <strain evidence="3 4">BN130099</strain>
    </source>
</reference>
<feature type="compositionally biased region" description="Acidic residues" evidence="1">
    <location>
        <begin position="56"/>
        <end position="67"/>
    </location>
</feature>
<feature type="compositionally biased region" description="Low complexity" evidence="1">
    <location>
        <begin position="34"/>
        <end position="55"/>
    </location>
</feature>
<gene>
    <name evidence="3" type="ORF">F0U44_17550</name>
</gene>
<organism evidence="3 4">
    <name type="scientific">Nocardioides humilatus</name>
    <dbReference type="NCBI Taxonomy" id="2607660"/>
    <lineage>
        <taxon>Bacteria</taxon>
        <taxon>Bacillati</taxon>
        <taxon>Actinomycetota</taxon>
        <taxon>Actinomycetes</taxon>
        <taxon>Propionibacteriales</taxon>
        <taxon>Nocardioidaceae</taxon>
        <taxon>Nocardioides</taxon>
    </lineage>
</organism>
<reference evidence="3 4" key="1">
    <citation type="submission" date="2019-09" db="EMBL/GenBank/DDBJ databases">
        <title>Nocardioides panacisoli sp. nov., isolated from the soil of a ginseng field.</title>
        <authorList>
            <person name="Cho C."/>
        </authorList>
    </citation>
    <scope>NUCLEOTIDE SEQUENCE [LARGE SCALE GENOMIC DNA]</scope>
    <source>
        <strain evidence="3 4">BN130099</strain>
    </source>
</reference>
<feature type="chain" id="PRO_5039277790" evidence="2">
    <location>
        <begin position="24"/>
        <end position="326"/>
    </location>
</feature>
<accession>A0A5B1L987</accession>
<dbReference type="RefSeq" id="WP_149729656.1">
    <property type="nucleotide sequence ID" value="NZ_VUJV01000006.1"/>
</dbReference>